<evidence type="ECO:0000313" key="11">
    <source>
        <dbReference type="Proteomes" id="UP000659344"/>
    </source>
</evidence>
<dbReference type="Proteomes" id="UP000659344">
    <property type="component" value="Unassembled WGS sequence"/>
</dbReference>
<evidence type="ECO:0000256" key="4">
    <source>
        <dbReference type="ARBA" id="ARBA00023125"/>
    </source>
</evidence>
<dbReference type="PROSITE" id="PS51755">
    <property type="entry name" value="OMPR_PHOB"/>
    <property type="match status" value="1"/>
</dbReference>
<dbReference type="InterPro" id="IPR039420">
    <property type="entry name" value="WalR-like"/>
</dbReference>
<dbReference type="EMBL" id="BMFT01000001">
    <property type="protein sequence ID" value="GGH21248.1"/>
    <property type="molecule type" value="Genomic_DNA"/>
</dbReference>
<evidence type="ECO:0000256" key="2">
    <source>
        <dbReference type="ARBA" id="ARBA00023012"/>
    </source>
</evidence>
<feature type="DNA-binding region" description="OmpR/PhoB-type" evidence="7">
    <location>
        <begin position="126"/>
        <end position="225"/>
    </location>
</feature>
<dbReference type="PROSITE" id="PS50110">
    <property type="entry name" value="RESPONSE_REGULATORY"/>
    <property type="match status" value="1"/>
</dbReference>
<dbReference type="Pfam" id="PF00486">
    <property type="entry name" value="Trans_reg_C"/>
    <property type="match status" value="1"/>
</dbReference>
<dbReference type="InterPro" id="IPR001867">
    <property type="entry name" value="OmpR/PhoB-type_DNA-bd"/>
</dbReference>
<dbReference type="PANTHER" id="PTHR48111:SF2">
    <property type="entry name" value="RESPONSE REGULATOR SAER"/>
    <property type="match status" value="1"/>
</dbReference>
<dbReference type="InterPro" id="IPR036388">
    <property type="entry name" value="WH-like_DNA-bd_sf"/>
</dbReference>
<keyword evidence="5" id="KW-0804">Transcription</keyword>
<feature type="domain" description="OmpR/PhoB-type" evidence="9">
    <location>
        <begin position="126"/>
        <end position="225"/>
    </location>
</feature>
<organism evidence="10 11">
    <name type="scientific">Paenibacillus segetis</name>
    <dbReference type="NCBI Taxonomy" id="1325360"/>
    <lineage>
        <taxon>Bacteria</taxon>
        <taxon>Bacillati</taxon>
        <taxon>Bacillota</taxon>
        <taxon>Bacilli</taxon>
        <taxon>Bacillales</taxon>
        <taxon>Paenibacillaceae</taxon>
        <taxon>Paenibacillus</taxon>
    </lineage>
</organism>
<keyword evidence="11" id="KW-1185">Reference proteome</keyword>
<dbReference type="GO" id="GO:0003677">
    <property type="term" value="F:DNA binding"/>
    <property type="evidence" value="ECO:0007669"/>
    <property type="project" value="UniProtKB-KW"/>
</dbReference>
<feature type="domain" description="Response regulatory" evidence="8">
    <location>
        <begin position="3"/>
        <end position="116"/>
    </location>
</feature>
<keyword evidence="2" id="KW-0902">Two-component regulatory system</keyword>
<evidence type="ECO:0000256" key="1">
    <source>
        <dbReference type="ARBA" id="ARBA00022553"/>
    </source>
</evidence>
<evidence type="ECO:0000256" key="5">
    <source>
        <dbReference type="ARBA" id="ARBA00023163"/>
    </source>
</evidence>
<dbReference type="SMART" id="SM00448">
    <property type="entry name" value="REC"/>
    <property type="match status" value="1"/>
</dbReference>
<gene>
    <name evidence="10" type="ORF">GCM10008013_19050</name>
</gene>
<keyword evidence="4 7" id="KW-0238">DNA-binding</keyword>
<accession>A0ABQ1YE96</accession>
<evidence type="ECO:0000259" key="8">
    <source>
        <dbReference type="PROSITE" id="PS50110"/>
    </source>
</evidence>
<evidence type="ECO:0000256" key="7">
    <source>
        <dbReference type="PROSITE-ProRule" id="PRU01091"/>
    </source>
</evidence>
<dbReference type="Gene3D" id="3.40.50.2300">
    <property type="match status" value="1"/>
</dbReference>
<keyword evidence="3" id="KW-0805">Transcription regulation</keyword>
<proteinExistence type="predicted"/>
<feature type="modified residue" description="4-aspartylphosphate" evidence="6">
    <location>
        <position position="52"/>
    </location>
</feature>
<evidence type="ECO:0000259" key="9">
    <source>
        <dbReference type="PROSITE" id="PS51755"/>
    </source>
</evidence>
<dbReference type="SMART" id="SM00862">
    <property type="entry name" value="Trans_reg_C"/>
    <property type="match status" value="1"/>
</dbReference>
<evidence type="ECO:0000256" key="6">
    <source>
        <dbReference type="PROSITE-ProRule" id="PRU00169"/>
    </source>
</evidence>
<comment type="caution">
    <text evidence="10">The sequence shown here is derived from an EMBL/GenBank/DDBJ whole genome shotgun (WGS) entry which is preliminary data.</text>
</comment>
<dbReference type="Gene3D" id="1.10.10.10">
    <property type="entry name" value="Winged helix-like DNA-binding domain superfamily/Winged helix DNA-binding domain"/>
    <property type="match status" value="1"/>
</dbReference>
<dbReference type="InterPro" id="IPR011006">
    <property type="entry name" value="CheY-like_superfamily"/>
</dbReference>
<protein>
    <submittedName>
        <fullName evidence="10">DNA-binding response regulator</fullName>
    </submittedName>
</protein>
<dbReference type="PANTHER" id="PTHR48111">
    <property type="entry name" value="REGULATOR OF RPOS"/>
    <property type="match status" value="1"/>
</dbReference>
<dbReference type="RefSeq" id="WP_188538066.1">
    <property type="nucleotide sequence ID" value="NZ_BMFT01000001.1"/>
</dbReference>
<reference evidence="11" key="1">
    <citation type="journal article" date="2019" name="Int. J. Syst. Evol. Microbiol.">
        <title>The Global Catalogue of Microorganisms (GCM) 10K type strain sequencing project: providing services to taxonomists for standard genome sequencing and annotation.</title>
        <authorList>
            <consortium name="The Broad Institute Genomics Platform"/>
            <consortium name="The Broad Institute Genome Sequencing Center for Infectious Disease"/>
            <person name="Wu L."/>
            <person name="Ma J."/>
        </authorList>
    </citation>
    <scope>NUCLEOTIDE SEQUENCE [LARGE SCALE GENOMIC DNA]</scope>
    <source>
        <strain evidence="11">CGMCC 1.12769</strain>
    </source>
</reference>
<dbReference type="InterPro" id="IPR001789">
    <property type="entry name" value="Sig_transdc_resp-reg_receiver"/>
</dbReference>
<evidence type="ECO:0000256" key="3">
    <source>
        <dbReference type="ARBA" id="ARBA00023015"/>
    </source>
</evidence>
<dbReference type="SUPFAM" id="SSF52172">
    <property type="entry name" value="CheY-like"/>
    <property type="match status" value="1"/>
</dbReference>
<sequence>METILIVEDNRDINLMLAETLIDAGYEVKSIYTGTEGLSEIQNHTYDLILLDIMLPYKSGDEILKEVRSFSDVPVIIISAKDMVGTKIDLLKIGADDYITKPFDLGEVVARIESNLRRAHKQIHINKLFQYKDLSLDDNAKRVTVDDNEMELTAKEYMILELLIKHRGKVFTKANLYESLWQAEYLGDDNAIKTHISNLRTKLKKANPNEEYIETVWGLGYRLCHE</sequence>
<name>A0ABQ1YE96_9BACL</name>
<dbReference type="Pfam" id="PF00072">
    <property type="entry name" value="Response_reg"/>
    <property type="match status" value="1"/>
</dbReference>
<dbReference type="CDD" id="cd00383">
    <property type="entry name" value="trans_reg_C"/>
    <property type="match status" value="1"/>
</dbReference>
<dbReference type="Gene3D" id="6.10.250.690">
    <property type="match status" value="1"/>
</dbReference>
<keyword evidence="1 6" id="KW-0597">Phosphoprotein</keyword>
<evidence type="ECO:0000313" key="10">
    <source>
        <dbReference type="EMBL" id="GGH21248.1"/>
    </source>
</evidence>